<evidence type="ECO:0000256" key="1">
    <source>
        <dbReference type="ARBA" id="ARBA00011073"/>
    </source>
</evidence>
<evidence type="ECO:0000256" key="9">
    <source>
        <dbReference type="SAM" id="SignalP"/>
    </source>
</evidence>
<dbReference type="SUPFAM" id="SSF52743">
    <property type="entry name" value="Subtilisin-like"/>
    <property type="match status" value="1"/>
</dbReference>
<dbReference type="eggNOG" id="COG1404">
    <property type="taxonomic scope" value="Bacteria"/>
</dbReference>
<keyword evidence="2 6" id="KW-0645">Protease</keyword>
<feature type="active site" description="Charge relay system" evidence="6">
    <location>
        <position position="132"/>
    </location>
</feature>
<dbReference type="GO" id="GO:0046872">
    <property type="term" value="F:metal ion binding"/>
    <property type="evidence" value="ECO:0007669"/>
    <property type="project" value="UniProtKB-KW"/>
</dbReference>
<gene>
    <name evidence="11" type="primary">aprE</name>
    <name evidence="11" type="ordered locus">wcw_1929</name>
</gene>
<dbReference type="EMBL" id="CP001928">
    <property type="protein sequence ID" value="ADI39265.1"/>
    <property type="molecule type" value="Genomic_DNA"/>
</dbReference>
<evidence type="ECO:0000256" key="4">
    <source>
        <dbReference type="ARBA" id="ARBA00022801"/>
    </source>
</evidence>
<dbReference type="CDD" id="cd07477">
    <property type="entry name" value="Peptidases_S8_Subtilisin_subset"/>
    <property type="match status" value="1"/>
</dbReference>
<dbReference type="PROSITE" id="PS00137">
    <property type="entry name" value="SUBTILASE_HIS"/>
    <property type="match status" value="1"/>
</dbReference>
<keyword evidence="12" id="KW-1185">Reference proteome</keyword>
<dbReference type="InterPro" id="IPR023828">
    <property type="entry name" value="Peptidase_S8_Ser-AS"/>
</dbReference>
<evidence type="ECO:0000256" key="8">
    <source>
        <dbReference type="SAM" id="MobiDB-lite"/>
    </source>
</evidence>
<dbReference type="SUPFAM" id="SSF54897">
    <property type="entry name" value="Protease propeptides/inhibitors"/>
    <property type="match status" value="1"/>
</dbReference>
<feature type="region of interest" description="Disordered" evidence="8">
    <location>
        <begin position="405"/>
        <end position="428"/>
    </location>
</feature>
<dbReference type="PANTHER" id="PTHR43806:SF11">
    <property type="entry name" value="CEREVISIN-RELATED"/>
    <property type="match status" value="1"/>
</dbReference>
<proteinExistence type="inferred from homology"/>
<evidence type="ECO:0000313" key="12">
    <source>
        <dbReference type="Proteomes" id="UP000001505"/>
    </source>
</evidence>
<dbReference type="EC" id="3.4.21.-" evidence="11"/>
<feature type="compositionally biased region" description="Basic and acidic residues" evidence="8">
    <location>
        <begin position="409"/>
        <end position="421"/>
    </location>
</feature>
<dbReference type="InterPro" id="IPR023827">
    <property type="entry name" value="Peptidase_S8_Asp-AS"/>
</dbReference>
<dbReference type="RefSeq" id="WP_013182958.1">
    <property type="nucleotide sequence ID" value="NC_014225.1"/>
</dbReference>
<feature type="active site" description="Charge relay system" evidence="6">
    <location>
        <position position="163"/>
    </location>
</feature>
<dbReference type="InterPro" id="IPR015500">
    <property type="entry name" value="Peptidase_S8_subtilisin-rel"/>
</dbReference>
<keyword evidence="9" id="KW-0732">Signal</keyword>
<dbReference type="InterPro" id="IPR034202">
    <property type="entry name" value="Subtilisin_Carlsberg-like"/>
</dbReference>
<evidence type="ECO:0000313" key="11">
    <source>
        <dbReference type="EMBL" id="ADI39265.1"/>
    </source>
</evidence>
<evidence type="ECO:0000256" key="6">
    <source>
        <dbReference type="PROSITE-ProRule" id="PRU01240"/>
    </source>
</evidence>
<reference evidence="11 12" key="1">
    <citation type="journal article" date="2010" name="PLoS ONE">
        <title>The Waddlia genome: a window into chlamydial biology.</title>
        <authorList>
            <person name="Bertelli C."/>
            <person name="Collyn F."/>
            <person name="Croxatto A."/>
            <person name="Ruckert C."/>
            <person name="Polkinghorne A."/>
            <person name="Kebbi-Beghdadi C."/>
            <person name="Goesmann A."/>
            <person name="Vaughan L."/>
            <person name="Greub G."/>
        </authorList>
    </citation>
    <scope>NUCLEOTIDE SEQUENCE [LARGE SCALE GENOMIC DNA]</scope>
    <source>
        <strain evidence="12">ATCC VR-1470 / WSU 86-1044</strain>
    </source>
</reference>
<feature type="active site" description="Charge relay system" evidence="6">
    <location>
        <position position="359"/>
    </location>
</feature>
<evidence type="ECO:0000259" key="10">
    <source>
        <dbReference type="Pfam" id="PF00082"/>
    </source>
</evidence>
<dbReference type="PANTHER" id="PTHR43806">
    <property type="entry name" value="PEPTIDASE S8"/>
    <property type="match status" value="1"/>
</dbReference>
<dbReference type="KEGG" id="wch:wcw_1929"/>
<dbReference type="Pfam" id="PF00082">
    <property type="entry name" value="Peptidase_S8"/>
    <property type="match status" value="1"/>
</dbReference>
<evidence type="ECO:0000256" key="5">
    <source>
        <dbReference type="ARBA" id="ARBA00022825"/>
    </source>
</evidence>
<keyword evidence="5 6" id="KW-0720">Serine protease</keyword>
<dbReference type="PROSITE" id="PS00136">
    <property type="entry name" value="SUBTILASE_ASP"/>
    <property type="match status" value="1"/>
</dbReference>
<dbReference type="Proteomes" id="UP000001505">
    <property type="component" value="Chromosome"/>
</dbReference>
<feature type="chain" id="PRO_5003091253" evidence="9">
    <location>
        <begin position="20"/>
        <end position="428"/>
    </location>
</feature>
<dbReference type="GO" id="GO:0004252">
    <property type="term" value="F:serine-type endopeptidase activity"/>
    <property type="evidence" value="ECO:0007669"/>
    <property type="project" value="UniProtKB-UniRule"/>
</dbReference>
<keyword evidence="3" id="KW-0479">Metal-binding</keyword>
<dbReference type="InterPro" id="IPR036852">
    <property type="entry name" value="Peptidase_S8/S53_dom_sf"/>
</dbReference>
<protein>
    <submittedName>
        <fullName evidence="11">Putative Subtilisin-like serine protease</fullName>
        <ecNumber evidence="11">3.4.21.-</ecNumber>
    </submittedName>
</protein>
<accession>D6YT70</accession>
<evidence type="ECO:0000256" key="3">
    <source>
        <dbReference type="ARBA" id="ARBA00022723"/>
    </source>
</evidence>
<dbReference type="AlphaFoldDB" id="D6YT70"/>
<dbReference type="PROSITE" id="PS00138">
    <property type="entry name" value="SUBTILASE_SER"/>
    <property type="match status" value="1"/>
</dbReference>
<dbReference type="GO" id="GO:0006508">
    <property type="term" value="P:proteolysis"/>
    <property type="evidence" value="ECO:0007669"/>
    <property type="project" value="UniProtKB-KW"/>
</dbReference>
<dbReference type="STRING" id="716544.wcw_1929"/>
<dbReference type="InterPro" id="IPR022398">
    <property type="entry name" value="Peptidase_S8_His-AS"/>
</dbReference>
<dbReference type="HOGENOM" id="CLU_011263_15_7_0"/>
<dbReference type="InterPro" id="IPR050131">
    <property type="entry name" value="Peptidase_S8_subtilisin-like"/>
</dbReference>
<comment type="similarity">
    <text evidence="1 6 7">Belongs to the peptidase S8 family.</text>
</comment>
<evidence type="ECO:0000256" key="2">
    <source>
        <dbReference type="ARBA" id="ARBA00022670"/>
    </source>
</evidence>
<keyword evidence="4 6" id="KW-0378">Hydrolase</keyword>
<organism evidence="11 12">
    <name type="scientific">Waddlia chondrophila (strain ATCC VR-1470 / WSU 86-1044)</name>
    <dbReference type="NCBI Taxonomy" id="716544"/>
    <lineage>
        <taxon>Bacteria</taxon>
        <taxon>Pseudomonadati</taxon>
        <taxon>Chlamydiota</taxon>
        <taxon>Chlamydiia</taxon>
        <taxon>Parachlamydiales</taxon>
        <taxon>Waddliaceae</taxon>
        <taxon>Waddlia</taxon>
    </lineage>
</organism>
<name>D6YT70_WADCW</name>
<feature type="signal peptide" evidence="9">
    <location>
        <begin position="1"/>
        <end position="19"/>
    </location>
</feature>
<dbReference type="PRINTS" id="PR00723">
    <property type="entry name" value="SUBTILISIN"/>
</dbReference>
<evidence type="ECO:0000256" key="7">
    <source>
        <dbReference type="RuleBase" id="RU003355"/>
    </source>
</evidence>
<dbReference type="InterPro" id="IPR000209">
    <property type="entry name" value="Peptidase_S8/S53_dom"/>
</dbReference>
<dbReference type="PROSITE" id="PS51892">
    <property type="entry name" value="SUBTILASE"/>
    <property type="match status" value="1"/>
</dbReference>
<dbReference type="Gene3D" id="3.40.50.200">
    <property type="entry name" value="Peptidase S8/S53 domain"/>
    <property type="match status" value="1"/>
</dbReference>
<feature type="domain" description="Peptidase S8/S53" evidence="10">
    <location>
        <begin position="126"/>
        <end position="402"/>
    </location>
</feature>
<sequence>MKKFFLIFIIALSMGFPHAYGEEHRYIVKFKSNSKTKRTASPITDAPKGHVIRSLKNGYVINLNEALDIKSILEDKEVESVEQDRLMHLIEPTSIIPVKSNIENEEKIPNGVKRIKADTGDIYPEMTVAVIDTGVDPNIPDIDVVLGINFINSSKAQTDDNGHGTHVAGTIAAKINGRGVVGVAPGTKVIALKVLDAKGSGWMSDIIAAIEWVTEHADQIDVVNMSLGDLGNGTFMHEAIQKSVNKGIVYVVAAGNSSMDIYGHNRNYFKGSNFFPASYPEVMTVSAMTDTDGKPGGNGPKSSYGELDDTLAWFSNFSTAVHPDNPVYSPGAGIDLAAPGVDILSNAPGDKLMKMSGTSMACPHAAGAVIRFISEYGEEYMENGKKDAQFVYKIRQALIDIAQPQEEWNDNHDASDPDSNHEGLLQVP</sequence>